<dbReference type="EMBL" id="JAPFFF010000246">
    <property type="protein sequence ID" value="KAK8835049.1"/>
    <property type="molecule type" value="Genomic_DNA"/>
</dbReference>
<name>A0ABR2GM90_9EUKA</name>
<reference evidence="1 3" key="1">
    <citation type="submission" date="2024-04" db="EMBL/GenBank/DDBJ databases">
        <title>Tritrichomonas musculus Genome.</title>
        <authorList>
            <person name="Alves-Ferreira E."/>
            <person name="Grigg M."/>
            <person name="Lorenzi H."/>
            <person name="Galac M."/>
        </authorList>
    </citation>
    <scope>NUCLEOTIDE SEQUENCE [LARGE SCALE GENOMIC DNA]</scope>
    <source>
        <strain evidence="1 3">EAF2021</strain>
    </source>
</reference>
<proteinExistence type="predicted"/>
<gene>
    <name evidence="2" type="ORF">M9Y10_002361</name>
    <name evidence="1" type="ORF">M9Y10_019425</name>
</gene>
<sequence length="105" mass="12102">MSDPQDNSNLHQEKSSRVMQATDYMLEIIQHQTEHVFLCPGVITPYDAYAVFIDTCKKNIQPELIHHLIHGSDYNMPIEQILTPSYVCSLAYTHLKKILDINESK</sequence>
<evidence type="ECO:0000313" key="2">
    <source>
        <dbReference type="EMBL" id="KAK8900038.1"/>
    </source>
</evidence>
<accession>A0ABR2GM90</accession>
<dbReference type="Proteomes" id="UP001470230">
    <property type="component" value="Unassembled WGS sequence"/>
</dbReference>
<protein>
    <submittedName>
        <fullName evidence="1">Uncharacterized protein</fullName>
    </submittedName>
</protein>
<evidence type="ECO:0000313" key="3">
    <source>
        <dbReference type="Proteomes" id="UP001470230"/>
    </source>
</evidence>
<dbReference type="EMBL" id="JAPFFF010000001">
    <property type="protein sequence ID" value="KAK8900038.1"/>
    <property type="molecule type" value="Genomic_DNA"/>
</dbReference>
<keyword evidence="3" id="KW-1185">Reference proteome</keyword>
<evidence type="ECO:0000313" key="1">
    <source>
        <dbReference type="EMBL" id="KAK8835049.1"/>
    </source>
</evidence>
<comment type="caution">
    <text evidence="1">The sequence shown here is derived from an EMBL/GenBank/DDBJ whole genome shotgun (WGS) entry which is preliminary data.</text>
</comment>
<organism evidence="1 3">
    <name type="scientific">Tritrichomonas musculus</name>
    <dbReference type="NCBI Taxonomy" id="1915356"/>
    <lineage>
        <taxon>Eukaryota</taxon>
        <taxon>Metamonada</taxon>
        <taxon>Parabasalia</taxon>
        <taxon>Tritrichomonadida</taxon>
        <taxon>Tritrichomonadidae</taxon>
        <taxon>Tritrichomonas</taxon>
    </lineage>
</organism>